<dbReference type="AlphaFoldDB" id="P91058"/>
<feature type="signal peptide" evidence="1">
    <location>
        <begin position="1"/>
        <end position="17"/>
    </location>
</feature>
<organism evidence="2 3">
    <name type="scientific">Caenorhabditis elegans</name>
    <dbReference type="NCBI Taxonomy" id="6239"/>
    <lineage>
        <taxon>Eukaryota</taxon>
        <taxon>Metazoa</taxon>
        <taxon>Ecdysozoa</taxon>
        <taxon>Nematoda</taxon>
        <taxon>Chromadorea</taxon>
        <taxon>Rhabditida</taxon>
        <taxon>Rhabditina</taxon>
        <taxon>Rhabditomorpha</taxon>
        <taxon>Rhabditoidea</taxon>
        <taxon>Rhabditidae</taxon>
        <taxon>Peloderinae</taxon>
        <taxon>Caenorhabditis</taxon>
    </lineage>
</organism>
<dbReference type="Bgee" id="WBGene00015854">
    <property type="expression patterns" value="Expressed in adult organism"/>
</dbReference>
<evidence type="ECO:0000313" key="3">
    <source>
        <dbReference type="Proteomes" id="UP000001940"/>
    </source>
</evidence>
<dbReference type="WormBase" id="C16C8.17">
    <property type="protein sequence ID" value="CE53891"/>
    <property type="gene ID" value="WBGene00015854"/>
</dbReference>
<feature type="chain" id="PRO_5024868816" evidence="1">
    <location>
        <begin position="18"/>
        <end position="148"/>
    </location>
</feature>
<dbReference type="PaxDb" id="6239-C16C8.17"/>
<dbReference type="GeneID" id="43578468"/>
<reference evidence="2 3" key="1">
    <citation type="journal article" date="1998" name="Science">
        <title>Genome sequence of the nematode C. elegans: a platform for investigating biology.</title>
        <authorList>
            <consortium name="The C. elegans sequencing consortium"/>
            <person name="Sulson J.E."/>
            <person name="Waterston R."/>
        </authorList>
    </citation>
    <scope>NUCLEOTIDE SEQUENCE [LARGE SCALE GENOMIC DNA]</scope>
    <source>
        <strain evidence="2 3">Bristol N2</strain>
    </source>
</reference>
<keyword evidence="1" id="KW-0732">Signal</keyword>
<dbReference type="HOGENOM" id="CLU_819489_0_0_1"/>
<evidence type="ECO:0000256" key="1">
    <source>
        <dbReference type="SAM" id="SignalP"/>
    </source>
</evidence>
<dbReference type="UCSC" id="C16C8.17">
    <property type="organism name" value="c. elegans"/>
</dbReference>
<protein>
    <submittedName>
        <fullName evidence="2">DUF281 domain-containing protein</fullName>
    </submittedName>
</protein>
<dbReference type="InParanoid" id="P91058"/>
<dbReference type="RefSeq" id="NP_001364704.1">
    <property type="nucleotide sequence ID" value="NM_001377758.1"/>
</dbReference>
<dbReference type="PIR" id="T29405">
    <property type="entry name" value="T29405"/>
</dbReference>
<dbReference type="Proteomes" id="UP000001940">
    <property type="component" value="Chromosome II"/>
</dbReference>
<gene>
    <name evidence="2 4" type="ORF">C16C8.17</name>
    <name evidence="2" type="ORF">CELE_C16C8.17</name>
</gene>
<proteinExistence type="predicted"/>
<keyword evidence="3" id="KW-1185">Reference proteome</keyword>
<dbReference type="AGR" id="WB:WBGene00015854"/>
<evidence type="ECO:0000313" key="2">
    <source>
        <dbReference type="EMBL" id="CCD64705.2"/>
    </source>
</evidence>
<name>P91058_CAEEL</name>
<sequence length="148" mass="16288">MLLLHLLLAVFLKISLAIIPTPRLVVQNQVAAFQAAVAKHDTQVLLKLFETTGEDNEYIGKLIEAAKMVNINVYNVEHTAANDINADLIFWVDSSRGDNSAQWALPANSASPTGWRITGIQQVKSPRVTSDRCHIGIFKCFVEFVAGL</sequence>
<dbReference type="EMBL" id="BX284602">
    <property type="protein sequence ID" value="CCD64705.2"/>
    <property type="molecule type" value="Genomic_DNA"/>
</dbReference>
<accession>P91058</accession>
<evidence type="ECO:0000313" key="4">
    <source>
        <dbReference type="WormBase" id="C16C8.17"/>
    </source>
</evidence>
<dbReference type="FunCoup" id="P91058">
    <property type="interactions" value="880"/>
</dbReference>
<dbReference type="CTD" id="43578468"/>
<dbReference type="KEGG" id="cel:CELE_C16C8.17"/>